<accession>A0ABQ8WL77</accession>
<sequence length="92" mass="9366">MTTDLAAPDSHKGSRVAVGAAPGQNVAIGSLDNGKDVTGTLVGHVDISEAAIVRLGFGFICSKLPGELTKKTQGTGKASITEKAEKGPKYLD</sequence>
<dbReference type="Proteomes" id="UP001220256">
    <property type="component" value="Unassembled WGS sequence"/>
</dbReference>
<protein>
    <submittedName>
        <fullName evidence="2">Uncharacterized protein</fullName>
    </submittedName>
</protein>
<feature type="region of interest" description="Disordered" evidence="1">
    <location>
        <begin position="70"/>
        <end position="92"/>
    </location>
</feature>
<evidence type="ECO:0000313" key="3">
    <source>
        <dbReference type="Proteomes" id="UP001220256"/>
    </source>
</evidence>
<comment type="caution">
    <text evidence="2">The sequence shown here is derived from an EMBL/GenBank/DDBJ whole genome shotgun (WGS) entry which is preliminary data.</text>
</comment>
<gene>
    <name evidence="2" type="ORF">N7505_006518</name>
</gene>
<organism evidence="2 3">
    <name type="scientific">Penicillium chrysogenum</name>
    <name type="common">Penicillium notatum</name>
    <dbReference type="NCBI Taxonomy" id="5076"/>
    <lineage>
        <taxon>Eukaryota</taxon>
        <taxon>Fungi</taxon>
        <taxon>Dikarya</taxon>
        <taxon>Ascomycota</taxon>
        <taxon>Pezizomycotina</taxon>
        <taxon>Eurotiomycetes</taxon>
        <taxon>Eurotiomycetidae</taxon>
        <taxon>Eurotiales</taxon>
        <taxon>Aspergillaceae</taxon>
        <taxon>Penicillium</taxon>
        <taxon>Penicillium chrysogenum species complex</taxon>
    </lineage>
</organism>
<keyword evidence="3" id="KW-1185">Reference proteome</keyword>
<feature type="compositionally biased region" description="Basic and acidic residues" evidence="1">
    <location>
        <begin position="80"/>
        <end position="92"/>
    </location>
</feature>
<name>A0ABQ8WL77_PENCH</name>
<reference evidence="2 3" key="1">
    <citation type="journal article" date="2023" name="IMA Fungus">
        <title>Comparative genomic study of the Penicillium genus elucidates a diverse pangenome and 15 lateral gene transfer events.</title>
        <authorList>
            <person name="Petersen C."/>
            <person name="Sorensen T."/>
            <person name="Nielsen M.R."/>
            <person name="Sondergaard T.E."/>
            <person name="Sorensen J.L."/>
            <person name="Fitzpatrick D.A."/>
            <person name="Frisvad J.C."/>
            <person name="Nielsen K.L."/>
        </authorList>
    </citation>
    <scope>NUCLEOTIDE SEQUENCE [LARGE SCALE GENOMIC DNA]</scope>
    <source>
        <strain evidence="2 3">IBT 3361</strain>
    </source>
</reference>
<proteinExistence type="predicted"/>
<dbReference type="EMBL" id="JAPVEB010000003">
    <property type="protein sequence ID" value="KAJ5270760.1"/>
    <property type="molecule type" value="Genomic_DNA"/>
</dbReference>
<evidence type="ECO:0000256" key="1">
    <source>
        <dbReference type="SAM" id="MobiDB-lite"/>
    </source>
</evidence>
<evidence type="ECO:0000313" key="2">
    <source>
        <dbReference type="EMBL" id="KAJ5270760.1"/>
    </source>
</evidence>